<keyword evidence="1" id="KW-0812">Transmembrane</keyword>
<sequence length="36" mass="4262">MQDLEIYVSLLAVIMVVYMRAHKATIRRYRAQVPLL</sequence>
<gene>
    <name evidence="2" type="ORF">LAME_0A02003G</name>
</gene>
<dbReference type="EMBL" id="LT598483">
    <property type="protein sequence ID" value="SCU77714.1"/>
    <property type="molecule type" value="Genomic_DNA"/>
</dbReference>
<dbReference type="AlphaFoldDB" id="A0A1G4IMA7"/>
<evidence type="ECO:0000313" key="2">
    <source>
        <dbReference type="EMBL" id="SCU77714.1"/>
    </source>
</evidence>
<organism evidence="2 3">
    <name type="scientific">Lachancea meyersii CBS 8951</name>
    <dbReference type="NCBI Taxonomy" id="1266667"/>
    <lineage>
        <taxon>Eukaryota</taxon>
        <taxon>Fungi</taxon>
        <taxon>Dikarya</taxon>
        <taxon>Ascomycota</taxon>
        <taxon>Saccharomycotina</taxon>
        <taxon>Saccharomycetes</taxon>
        <taxon>Saccharomycetales</taxon>
        <taxon>Saccharomycetaceae</taxon>
        <taxon>Lachancea</taxon>
    </lineage>
</organism>
<reference evidence="3" key="1">
    <citation type="submission" date="2016-03" db="EMBL/GenBank/DDBJ databases">
        <authorList>
            <person name="Devillers Hugo."/>
        </authorList>
    </citation>
    <scope>NUCLEOTIDE SEQUENCE [LARGE SCALE GENOMIC DNA]</scope>
</reference>
<evidence type="ECO:0000313" key="3">
    <source>
        <dbReference type="Proteomes" id="UP000191144"/>
    </source>
</evidence>
<dbReference type="OrthoDB" id="4032667at2759"/>
<proteinExistence type="predicted"/>
<keyword evidence="3" id="KW-1185">Reference proteome</keyword>
<keyword evidence="1" id="KW-1133">Transmembrane helix</keyword>
<dbReference type="Proteomes" id="UP000191144">
    <property type="component" value="Chromosome A"/>
</dbReference>
<protein>
    <submittedName>
        <fullName evidence="2">LAME_0A02003g1_1</fullName>
    </submittedName>
</protein>
<keyword evidence="1" id="KW-0472">Membrane</keyword>
<evidence type="ECO:0000256" key="1">
    <source>
        <dbReference type="SAM" id="Phobius"/>
    </source>
</evidence>
<name>A0A1G4IMA7_9SACH</name>
<accession>A0A1G4IMA7</accession>
<feature type="transmembrane region" description="Helical" evidence="1">
    <location>
        <begin position="6"/>
        <end position="21"/>
    </location>
</feature>